<evidence type="ECO:0000256" key="4">
    <source>
        <dbReference type="ARBA" id="ARBA00011533"/>
    </source>
</evidence>
<dbReference type="GeneTree" id="ENSGT00390000005052"/>
<comment type="similarity">
    <text evidence="3">Belongs to the complex I NDUFB1 subunit family.</text>
</comment>
<evidence type="ECO:0000256" key="15">
    <source>
        <dbReference type="ARBA" id="ARBA00033364"/>
    </source>
</evidence>
<evidence type="ECO:0000256" key="1">
    <source>
        <dbReference type="ARBA" id="ARBA00003335"/>
    </source>
</evidence>
<keyword evidence="7" id="KW-0679">Respiratory chain</keyword>
<dbReference type="Ensembl" id="ENSHHUT00000058302.1">
    <property type="protein sequence ID" value="ENSHHUP00000056354.1"/>
    <property type="gene ID" value="ENSHHUG00000033634.1"/>
</dbReference>
<dbReference type="GO" id="GO:0005743">
    <property type="term" value="C:mitochondrial inner membrane"/>
    <property type="evidence" value="ECO:0007669"/>
    <property type="project" value="UniProtKB-SubCell"/>
</dbReference>
<evidence type="ECO:0000256" key="2">
    <source>
        <dbReference type="ARBA" id="ARBA00004298"/>
    </source>
</evidence>
<keyword evidence="12" id="KW-0496">Mitochondrion</keyword>
<keyword evidence="11" id="KW-1133">Transmembrane helix</keyword>
<proteinExistence type="inferred from homology"/>
<comment type="subunit">
    <text evidence="4">Complex I is composed of 45 different subunits.</text>
</comment>
<dbReference type="AlphaFoldDB" id="A0A4W5P5M3"/>
<organism evidence="16 17">
    <name type="scientific">Hucho hucho</name>
    <name type="common">huchen</name>
    <dbReference type="NCBI Taxonomy" id="62062"/>
    <lineage>
        <taxon>Eukaryota</taxon>
        <taxon>Metazoa</taxon>
        <taxon>Chordata</taxon>
        <taxon>Craniata</taxon>
        <taxon>Vertebrata</taxon>
        <taxon>Euteleostomi</taxon>
        <taxon>Actinopterygii</taxon>
        <taxon>Neopterygii</taxon>
        <taxon>Teleostei</taxon>
        <taxon>Protacanthopterygii</taxon>
        <taxon>Salmoniformes</taxon>
        <taxon>Salmonidae</taxon>
        <taxon>Salmoninae</taxon>
        <taxon>Hucho</taxon>
    </lineage>
</organism>
<accession>A0A4W5P5M3</accession>
<reference evidence="16" key="2">
    <citation type="submission" date="2025-08" db="UniProtKB">
        <authorList>
            <consortium name="Ensembl"/>
        </authorList>
    </citation>
    <scope>IDENTIFICATION</scope>
</reference>
<comment type="function">
    <text evidence="1">Accessory subunit of the mitochondrial membrane respiratory chain NADH dehydrogenase (Complex I) that is believed not to be involved in catalysis. Complex I functions in the transfer of electrons from NADH to the respiratory chain. The immediate electron acceptor for the enzyme is believed to be ubiquinone.</text>
</comment>
<evidence type="ECO:0000256" key="7">
    <source>
        <dbReference type="ARBA" id="ARBA00022660"/>
    </source>
</evidence>
<keyword evidence="13" id="KW-0472">Membrane</keyword>
<keyword evidence="17" id="KW-1185">Reference proteome</keyword>
<evidence type="ECO:0000313" key="16">
    <source>
        <dbReference type="Ensembl" id="ENSHHUP00000056354.1"/>
    </source>
</evidence>
<sequence length="58" mass="6803">MVNFAALMRDHWVNIFVPLGFVIGIYMDRAQDQKLTAFRNKSALYSRELKPGEEVTWK</sequence>
<evidence type="ECO:0000256" key="10">
    <source>
        <dbReference type="ARBA" id="ARBA00022982"/>
    </source>
</evidence>
<keyword evidence="9" id="KW-0999">Mitochondrion inner membrane</keyword>
<evidence type="ECO:0000256" key="11">
    <source>
        <dbReference type="ARBA" id="ARBA00022989"/>
    </source>
</evidence>
<protein>
    <recommendedName>
        <fullName evidence="5">NADH dehydrogenase [ubiquinone] 1 beta subcomplex subunit 1</fullName>
    </recommendedName>
    <alternativeName>
        <fullName evidence="15">Complex I-MNLL</fullName>
    </alternativeName>
    <alternativeName>
        <fullName evidence="14">NADH-ubiquinone oxidoreductase MNLL subunit</fullName>
    </alternativeName>
</protein>
<keyword evidence="8" id="KW-0812">Transmembrane</keyword>
<evidence type="ECO:0000256" key="14">
    <source>
        <dbReference type="ARBA" id="ARBA00030377"/>
    </source>
</evidence>
<dbReference type="Pfam" id="PF08040">
    <property type="entry name" value="NADH_oxidored"/>
    <property type="match status" value="1"/>
</dbReference>
<evidence type="ECO:0000256" key="5">
    <source>
        <dbReference type="ARBA" id="ARBA00018678"/>
    </source>
</evidence>
<evidence type="ECO:0000256" key="9">
    <source>
        <dbReference type="ARBA" id="ARBA00022792"/>
    </source>
</evidence>
<evidence type="ECO:0000256" key="3">
    <source>
        <dbReference type="ARBA" id="ARBA00007393"/>
    </source>
</evidence>
<comment type="subcellular location">
    <subcellularLocation>
        <location evidence="2">Mitochondrion inner membrane</location>
        <topology evidence="2">Single-pass membrane protein</topology>
        <orientation evidence="2">Matrix side</orientation>
    </subcellularLocation>
</comment>
<evidence type="ECO:0000313" key="17">
    <source>
        <dbReference type="Proteomes" id="UP000314982"/>
    </source>
</evidence>
<dbReference type="PANTHER" id="PTHR15222:SF2">
    <property type="entry name" value="NADH DEHYDROGENASE [UBIQUINONE] 1 BETA SUBCOMPLEX SUBUNIT 1"/>
    <property type="match status" value="1"/>
</dbReference>
<dbReference type="STRING" id="62062.ENSHHUP00000056354"/>
<evidence type="ECO:0000256" key="13">
    <source>
        <dbReference type="ARBA" id="ARBA00023136"/>
    </source>
</evidence>
<reference evidence="17" key="1">
    <citation type="submission" date="2018-06" db="EMBL/GenBank/DDBJ databases">
        <title>Genome assembly of Danube salmon.</title>
        <authorList>
            <person name="Macqueen D.J."/>
            <person name="Gundappa M.K."/>
        </authorList>
    </citation>
    <scope>NUCLEOTIDE SEQUENCE [LARGE SCALE GENOMIC DNA]</scope>
</reference>
<dbReference type="InterPro" id="IPR012575">
    <property type="entry name" value="NDUB1"/>
</dbReference>
<name>A0A4W5P5M3_9TELE</name>
<keyword evidence="10" id="KW-0249">Electron transport</keyword>
<reference evidence="16" key="3">
    <citation type="submission" date="2025-09" db="UniProtKB">
        <authorList>
            <consortium name="Ensembl"/>
        </authorList>
    </citation>
    <scope>IDENTIFICATION</scope>
</reference>
<keyword evidence="6" id="KW-0813">Transport</keyword>
<evidence type="ECO:0000256" key="6">
    <source>
        <dbReference type="ARBA" id="ARBA00022448"/>
    </source>
</evidence>
<evidence type="ECO:0000256" key="8">
    <source>
        <dbReference type="ARBA" id="ARBA00022692"/>
    </source>
</evidence>
<dbReference type="Proteomes" id="UP000314982">
    <property type="component" value="Unassembled WGS sequence"/>
</dbReference>
<evidence type="ECO:0000256" key="12">
    <source>
        <dbReference type="ARBA" id="ARBA00023128"/>
    </source>
</evidence>
<dbReference type="PANTHER" id="PTHR15222">
    <property type="entry name" value="NADH DEHYDROGENASE [UBIQUINONE] 1 BETA SUBCOMPLEX SUBUNIT 1"/>
    <property type="match status" value="1"/>
</dbReference>